<feature type="region of interest" description="Disordered" evidence="2">
    <location>
        <begin position="85"/>
        <end position="123"/>
    </location>
</feature>
<comment type="caution">
    <text evidence="4">The sequence shown here is derived from an EMBL/GenBank/DDBJ whole genome shotgun (WGS) entry which is preliminary data.</text>
</comment>
<dbReference type="OrthoDB" id="2385619at2759"/>
<accession>A0A9W4SRB8</accession>
<evidence type="ECO:0000259" key="3">
    <source>
        <dbReference type="SMART" id="SM00487"/>
    </source>
</evidence>
<feature type="compositionally biased region" description="Low complexity" evidence="2">
    <location>
        <begin position="1419"/>
        <end position="1430"/>
    </location>
</feature>
<proteinExistence type="predicted"/>
<dbReference type="Gene3D" id="3.40.50.300">
    <property type="entry name" value="P-loop containing nucleotide triphosphate hydrolases"/>
    <property type="match status" value="1"/>
</dbReference>
<name>A0A9W4SRB8_9GLOM</name>
<reference evidence="4" key="1">
    <citation type="submission" date="2022-08" db="EMBL/GenBank/DDBJ databases">
        <authorList>
            <person name="Kallberg Y."/>
            <person name="Tangrot J."/>
            <person name="Rosling A."/>
        </authorList>
    </citation>
    <scope>NUCLEOTIDE SEQUENCE</scope>
    <source>
        <strain evidence="4">Wild A</strain>
    </source>
</reference>
<dbReference type="InterPro" id="IPR014001">
    <property type="entry name" value="Helicase_ATP-bd"/>
</dbReference>
<gene>
    <name evidence="4" type="ORF">FWILDA_LOCUS8753</name>
</gene>
<feature type="region of interest" description="Disordered" evidence="2">
    <location>
        <begin position="372"/>
        <end position="399"/>
    </location>
</feature>
<feature type="compositionally biased region" description="Low complexity" evidence="2">
    <location>
        <begin position="372"/>
        <end position="381"/>
    </location>
</feature>
<keyword evidence="5" id="KW-1185">Reference proteome</keyword>
<dbReference type="Proteomes" id="UP001153678">
    <property type="component" value="Unassembled WGS sequence"/>
</dbReference>
<feature type="compositionally biased region" description="Low complexity" evidence="2">
    <location>
        <begin position="92"/>
        <end position="108"/>
    </location>
</feature>
<evidence type="ECO:0000256" key="1">
    <source>
        <dbReference type="SAM" id="Coils"/>
    </source>
</evidence>
<feature type="region of interest" description="Disordered" evidence="2">
    <location>
        <begin position="669"/>
        <end position="695"/>
    </location>
</feature>
<dbReference type="EMBL" id="CAMKVN010001916">
    <property type="protein sequence ID" value="CAI2178771.1"/>
    <property type="molecule type" value="Genomic_DNA"/>
</dbReference>
<organism evidence="4 5">
    <name type="scientific">Funneliformis geosporum</name>
    <dbReference type="NCBI Taxonomy" id="1117311"/>
    <lineage>
        <taxon>Eukaryota</taxon>
        <taxon>Fungi</taxon>
        <taxon>Fungi incertae sedis</taxon>
        <taxon>Mucoromycota</taxon>
        <taxon>Glomeromycotina</taxon>
        <taxon>Glomeromycetes</taxon>
        <taxon>Glomerales</taxon>
        <taxon>Glomeraceae</taxon>
        <taxon>Funneliformis</taxon>
    </lineage>
</organism>
<evidence type="ECO:0000313" key="5">
    <source>
        <dbReference type="Proteomes" id="UP001153678"/>
    </source>
</evidence>
<dbReference type="InterPro" id="IPR027417">
    <property type="entry name" value="P-loop_NTPase"/>
</dbReference>
<evidence type="ECO:0000256" key="2">
    <source>
        <dbReference type="SAM" id="MobiDB-lite"/>
    </source>
</evidence>
<sequence length="1958" mass="220815">MPNDKTEKNKELELRLNEFSGVITKSGSILIKLNSGKTLEEAITDLINENIKLKKKVKELEDEKIDKVKWMELLKEVLGKENFDENGKYKGAASTATQQPATSPSQTQKPGSTAKEDPGFSIDDAKTVYDNGWRNITNKYSSEGQTSEGIDQKKHQKGEIEKVHKLLNKIDKQTDLSNLPKDSQINIITYDENKVPSSINYANVKKNRDDKKLKLFRNVFEGNNPPTPRINDDDLKNKGKQNYEGLAVKVLFHNKEEIDKVNNLIKEINSKKNFKELDEASDIKDNGEGDIQVTNPDDSEHPLVGFDAINVDKLTLGQTAWREGMVGGSAEASDIQNDGSDNVQVIHPTSGEKVIGYDKIIALGDKSVLKSTSTTPVTTLPATDQGKGGANTDQTAVRNNSLDNAIMDDWFKKTKTGGGSILDDGRQKEDVEWKFKVKRSTFSYFLNEPYNEVNGVSTAKIINQFLQDNEVEFTDEKGNKITTSDPNKVEDMTPWLIGLGGFDTTKEDENEKCGFDPENPEFCEVGNPQKGLLPIGTGVGKTTKTVACLCNGGQKNAVLVCPNKGLAQSAYDNHSSWLQKWGCVYHKFNRRIVEEEVVKEKVVRYDTHGTYQVVLNDVIISKKKLADKDEKDNDIPGTEKLRWGVSIMDPGHFDGFLTRAVWNKQRFQDPSDNNKTKIAPNLLKPYGPTGKEKGTELVPNVTADTVKEIKTKKIPDDVIILFDEAHLTFNSTYRELFEDAIELGYNVLKMSATFPGKPFSITTTFPRKNLYMNYLPESYKNSDGEVVDFNAQLAKSRIGIFLKDVVNKEVIEDKKNKKTIIKENSLVTKVLSDENIPYVIINETNQKFFETITSGMPDGSVVIIDNSREMGYTPNFDIIICSASMVQQIGRVARIMNGTAIILSKKTQEPKTEILDRKGNKIEDVAVHVVRAALMGNMDSLKEISFGKNLNLLRAAISLPGDCDNEDDKTGKFGLPPEVLIVGAAGTQTASYVKPTFHRELTTFNERETREILKMMVQTYINKDKEFPKQLHTTVISSLIGQLYDGSDPKNKGRGLGQFKLEVEDVEKIFHTVMKDKLAEIVDIYRLVLGTKVDIPWRDIDPDDPNKGKNLVVELKYPAPIGKRAIFLESEEEKQLKSKIKFILEAANLNIFDEVKEVLERDTLEGYDILAIELRTSPLCNKLIDAIGTNRANKVVYELEQLMRNLEQLQTNIGVNTEKDLTIAKSFKDIQDSSWDKVIFPNVGTIITDRRVFKRRGWDHRVSVSFTSAISTVPHTSVTNYKIFTGSEGRYEFSSYQAWSDTVNTFNNSRGIFTSYDTIKNKPIRGFLLLHTINSVLNDAFYVSGKSENFTSIIINGKEYYKMKKQAIFNYIKKYSVDSFMLEITYPAGVEFDAKEFEGVAGAKFVAPGGGKPAGAGTPGNTPSTPNQGGLTQADKDKLLASAKNNAKQKLADFYLKTLGIDNTLIEEKYKDDKNWTNAYGMGFNLDDIIDKYLTLENEKDAKKAFRVVACICATEKIEQLNETYKNFNPKPARFLKAISKVNDECKRVVENLVQENQLQASQLQPLKTENSTTISIKREDLSIEKTVFQILKEGGGNKNKAETYLNWLKKEYPSTAVGIDEVWARKEAEEILNNKLFSSNNSDNEIIKDLKTQSIANLIDGFDLCKVDEIAYTIEICKNLNELVQRTRETVVNDLKTAKENYKTKRPDGQPWALPLTKAEKDKIDEAANKDDLDDVAKKIKEEQDKYELDKELITTEQDIDKELGSKKLPPGFKDNVKLTLLAKQINLLPEPTDVLGKIKKHLMDTKYNWRKWEYLIDNEKTDDEDYTVASMYNQTFRKEVAEHVLPKIEVAINTNTIEGYKNLDKEWSGEANIDKKSEVNYNLKRDYFGAWIILRSLLKETTNKKESLDDLKNLAKDALGLSIEDNKTPDQVITVITDEIKKLKQSNDDIKEKFPD</sequence>
<feature type="coiled-coil region" evidence="1">
    <location>
        <begin position="1192"/>
        <end position="1219"/>
    </location>
</feature>
<keyword evidence="1" id="KW-0175">Coiled coil</keyword>
<dbReference type="SMART" id="SM00487">
    <property type="entry name" value="DEXDc"/>
    <property type="match status" value="1"/>
</dbReference>
<feature type="compositionally biased region" description="Basic and acidic residues" evidence="2">
    <location>
        <begin position="114"/>
        <end position="123"/>
    </location>
</feature>
<feature type="region of interest" description="Disordered" evidence="2">
    <location>
        <begin position="1412"/>
        <end position="1432"/>
    </location>
</feature>
<evidence type="ECO:0000313" key="4">
    <source>
        <dbReference type="EMBL" id="CAI2178771.1"/>
    </source>
</evidence>
<dbReference type="SUPFAM" id="SSF52540">
    <property type="entry name" value="P-loop containing nucleoside triphosphate hydrolases"/>
    <property type="match status" value="2"/>
</dbReference>
<protein>
    <submittedName>
        <fullName evidence="4">17865_t:CDS:1</fullName>
    </submittedName>
</protein>
<feature type="non-terminal residue" evidence="4">
    <location>
        <position position="1"/>
    </location>
</feature>
<feature type="domain" description="Helicase ATP-binding" evidence="3">
    <location>
        <begin position="490"/>
        <end position="787"/>
    </location>
</feature>